<accession>A0A9D7F9R1</accession>
<organism evidence="1 2">
    <name type="scientific">Candidatus Propionivibrio dominans</name>
    <dbReference type="NCBI Taxonomy" id="2954373"/>
    <lineage>
        <taxon>Bacteria</taxon>
        <taxon>Pseudomonadati</taxon>
        <taxon>Pseudomonadota</taxon>
        <taxon>Betaproteobacteria</taxon>
        <taxon>Rhodocyclales</taxon>
        <taxon>Rhodocyclaceae</taxon>
        <taxon>Propionivibrio</taxon>
    </lineage>
</organism>
<sequence>MQTPAFFDAVPAIVVADPLAETLGAVEGGLIEYCYVDAVKVTGHSCPTVAGAWLMTRAALARLYPGETPRRGEIRVELRQTIDEGVAGVIASVAGLVTGAANEGGFKGLAGRFARNGLLRFGVPMRGEMRFTRLDNGRSVELSHRPQAVPPPASISELLRDALAPQASTAARRTFADAWQGWVQVILTEHAEDPALIEIAA</sequence>
<evidence type="ECO:0000313" key="2">
    <source>
        <dbReference type="Proteomes" id="UP000886602"/>
    </source>
</evidence>
<reference evidence="1" key="1">
    <citation type="submission" date="2020-10" db="EMBL/GenBank/DDBJ databases">
        <title>Connecting structure to function with the recovery of over 1000 high-quality activated sludge metagenome-assembled genomes encoding full-length rRNA genes using long-read sequencing.</title>
        <authorList>
            <person name="Singleton C.M."/>
            <person name="Petriglieri F."/>
            <person name="Kristensen J.M."/>
            <person name="Kirkegaard R.H."/>
            <person name="Michaelsen T.Y."/>
            <person name="Andersen M.H."/>
            <person name="Karst S.M."/>
            <person name="Dueholm M.S."/>
            <person name="Nielsen P.H."/>
            <person name="Albertsen M."/>
        </authorList>
    </citation>
    <scope>NUCLEOTIDE SEQUENCE</scope>
    <source>
        <strain evidence="1">EsbW_18-Q3-R4-48_MAXAC.044</strain>
    </source>
</reference>
<dbReference type="EMBL" id="JADJNC010000003">
    <property type="protein sequence ID" value="MBK7421873.1"/>
    <property type="molecule type" value="Genomic_DNA"/>
</dbReference>
<evidence type="ECO:0008006" key="3">
    <source>
        <dbReference type="Google" id="ProtNLM"/>
    </source>
</evidence>
<evidence type="ECO:0000313" key="1">
    <source>
        <dbReference type="EMBL" id="MBK7421873.1"/>
    </source>
</evidence>
<dbReference type="AlphaFoldDB" id="A0A9D7F9R1"/>
<comment type="caution">
    <text evidence="1">The sequence shown here is derived from an EMBL/GenBank/DDBJ whole genome shotgun (WGS) entry which is preliminary data.</text>
</comment>
<protein>
    <recommendedName>
        <fullName evidence="3">Formylmethanofuran dehydrogenase subunit E domain-containing protein</fullName>
    </recommendedName>
</protein>
<dbReference type="Proteomes" id="UP000886602">
    <property type="component" value="Unassembled WGS sequence"/>
</dbReference>
<name>A0A9D7F9R1_9RHOO</name>
<proteinExistence type="predicted"/>
<gene>
    <name evidence="1" type="ORF">IPJ48_01555</name>
</gene>